<sequence length="215" mass="22907">CLSTLEGHSRWVGSAAFSHDSARLASASGDRTVKIWDASSAFSHDLALLASASVDETVKIWDASSGECLLTLEGHSGSVYLVAFSHDSARLASASGDKTVKIWDARSGECLQTLSIGKRLYRISFDITGSYLHTDIGPIEISVSPGLSSPPPSNPEPQNPQYQGLALSADGVWITYNSENLVWLPPEYRPTCAAVSGETIGVGVESGRVWICNVH</sequence>
<dbReference type="InterPro" id="IPR020472">
    <property type="entry name" value="WD40_PAC1"/>
</dbReference>
<organism evidence="4 5">
    <name type="scientific">Periconia macrospinosa</name>
    <dbReference type="NCBI Taxonomy" id="97972"/>
    <lineage>
        <taxon>Eukaryota</taxon>
        <taxon>Fungi</taxon>
        <taxon>Dikarya</taxon>
        <taxon>Ascomycota</taxon>
        <taxon>Pezizomycotina</taxon>
        <taxon>Dothideomycetes</taxon>
        <taxon>Pleosporomycetidae</taxon>
        <taxon>Pleosporales</taxon>
        <taxon>Massarineae</taxon>
        <taxon>Periconiaceae</taxon>
        <taxon>Periconia</taxon>
    </lineage>
</organism>
<dbReference type="SMART" id="SM00320">
    <property type="entry name" value="WD40"/>
    <property type="match status" value="2"/>
</dbReference>
<gene>
    <name evidence="4" type="ORF">DM02DRAFT_684792</name>
</gene>
<reference evidence="4 5" key="1">
    <citation type="journal article" date="2018" name="Sci. Rep.">
        <title>Comparative genomics provides insights into the lifestyle and reveals functional heterogeneity of dark septate endophytic fungi.</title>
        <authorList>
            <person name="Knapp D.G."/>
            <person name="Nemeth J.B."/>
            <person name="Barry K."/>
            <person name="Hainaut M."/>
            <person name="Henrissat B."/>
            <person name="Johnson J."/>
            <person name="Kuo A."/>
            <person name="Lim J.H.P."/>
            <person name="Lipzen A."/>
            <person name="Nolan M."/>
            <person name="Ohm R.A."/>
            <person name="Tamas L."/>
            <person name="Grigoriev I.V."/>
            <person name="Spatafora J.W."/>
            <person name="Nagy L.G."/>
            <person name="Kovacs G.M."/>
        </authorList>
    </citation>
    <scope>NUCLEOTIDE SEQUENCE [LARGE SCALE GENOMIC DNA]</scope>
    <source>
        <strain evidence="4 5">DSE2036</strain>
    </source>
</reference>
<evidence type="ECO:0000313" key="5">
    <source>
        <dbReference type="Proteomes" id="UP000244855"/>
    </source>
</evidence>
<dbReference type="Proteomes" id="UP000244855">
    <property type="component" value="Unassembled WGS sequence"/>
</dbReference>
<evidence type="ECO:0000313" key="4">
    <source>
        <dbReference type="EMBL" id="PVH90149.1"/>
    </source>
</evidence>
<dbReference type="EMBL" id="KZ806648">
    <property type="protein sequence ID" value="PVH90149.1"/>
    <property type="molecule type" value="Genomic_DNA"/>
</dbReference>
<dbReference type="InterPro" id="IPR036322">
    <property type="entry name" value="WD40_repeat_dom_sf"/>
</dbReference>
<dbReference type="AlphaFoldDB" id="A0A2V1CY02"/>
<evidence type="ECO:0000256" key="2">
    <source>
        <dbReference type="ARBA" id="ARBA00022737"/>
    </source>
</evidence>
<feature type="repeat" description="WD" evidence="3">
    <location>
        <begin position="41"/>
        <end position="71"/>
    </location>
</feature>
<proteinExistence type="predicted"/>
<dbReference type="InterPro" id="IPR001680">
    <property type="entry name" value="WD40_rpt"/>
</dbReference>
<keyword evidence="1 3" id="KW-0853">WD repeat</keyword>
<evidence type="ECO:0000256" key="1">
    <source>
        <dbReference type="ARBA" id="ARBA00022574"/>
    </source>
</evidence>
<dbReference type="InterPro" id="IPR015943">
    <property type="entry name" value="WD40/YVTN_repeat-like_dom_sf"/>
</dbReference>
<dbReference type="PANTHER" id="PTHR44156">
    <property type="entry name" value="SUPERNUMERARY LIMBS, ISOFORM B-RELATED"/>
    <property type="match status" value="1"/>
</dbReference>
<feature type="non-terminal residue" evidence="4">
    <location>
        <position position="1"/>
    </location>
</feature>
<evidence type="ECO:0000256" key="3">
    <source>
        <dbReference type="PROSITE-ProRule" id="PRU00221"/>
    </source>
</evidence>
<dbReference type="InterPro" id="IPR053299">
    <property type="entry name" value="ASTRA_WD_repeat"/>
</dbReference>
<accession>A0A2V1CY02</accession>
<dbReference type="InterPro" id="IPR019775">
    <property type="entry name" value="WD40_repeat_CS"/>
</dbReference>
<dbReference type="SUPFAM" id="SSF50978">
    <property type="entry name" value="WD40 repeat-like"/>
    <property type="match status" value="1"/>
</dbReference>
<dbReference type="PROSITE" id="PS50082">
    <property type="entry name" value="WD_REPEATS_2"/>
    <property type="match status" value="3"/>
</dbReference>
<keyword evidence="5" id="KW-1185">Reference proteome</keyword>
<dbReference type="OrthoDB" id="5240432at2759"/>
<dbReference type="PRINTS" id="PR00320">
    <property type="entry name" value="GPROTEINBRPT"/>
</dbReference>
<feature type="repeat" description="WD" evidence="3">
    <location>
        <begin position="5"/>
        <end position="40"/>
    </location>
</feature>
<dbReference type="STRING" id="97972.A0A2V1CY02"/>
<dbReference type="PROSITE" id="PS50294">
    <property type="entry name" value="WD_REPEATS_REGION"/>
    <property type="match status" value="2"/>
</dbReference>
<feature type="repeat" description="WD" evidence="3">
    <location>
        <begin position="72"/>
        <end position="113"/>
    </location>
</feature>
<keyword evidence="2" id="KW-0677">Repeat</keyword>
<name>A0A2V1CY02_9PLEO</name>
<dbReference type="PROSITE" id="PS00678">
    <property type="entry name" value="WD_REPEATS_1"/>
    <property type="match status" value="3"/>
</dbReference>
<dbReference type="Pfam" id="PF00400">
    <property type="entry name" value="WD40"/>
    <property type="match status" value="3"/>
</dbReference>
<dbReference type="Gene3D" id="2.130.10.10">
    <property type="entry name" value="YVTN repeat-like/Quinoprotein amine dehydrogenase"/>
    <property type="match status" value="2"/>
</dbReference>
<protein>
    <submittedName>
        <fullName evidence="4">Putative katanin P80 subunit</fullName>
    </submittedName>
</protein>